<dbReference type="PATRIC" id="fig|1073353.3.peg.756"/>
<dbReference type="PANTHER" id="PTHR30189">
    <property type="entry name" value="LPS-ASSEMBLY PROTEIN"/>
    <property type="match status" value="1"/>
</dbReference>
<dbReference type="GO" id="GO:1990351">
    <property type="term" value="C:transporter complex"/>
    <property type="evidence" value="ECO:0007669"/>
    <property type="project" value="TreeGrafter"/>
</dbReference>
<dbReference type="GO" id="GO:0009279">
    <property type="term" value="C:cell outer membrane"/>
    <property type="evidence" value="ECO:0007669"/>
    <property type="project" value="InterPro"/>
</dbReference>
<reference evidence="2 3" key="1">
    <citation type="submission" date="2013-02" db="EMBL/GenBank/DDBJ databases">
        <title>Co-occurrence of anaerobic bacteria in colorectal carcinomas.</title>
        <authorList>
            <person name="Holt R.A."/>
            <person name="Warren R.L."/>
            <person name="Allen-Vercoe E."/>
            <person name="Pleasance S."/>
            <person name="Freeman D.J."/>
            <person name="Watson P."/>
            <person name="Moore R."/>
            <person name="Cochrane K."/>
        </authorList>
    </citation>
    <scope>NUCLEOTIDE SEQUENCE [LARGE SCALE GENOMIC DNA]</scope>
    <source>
        <strain evidence="2 3">CC57C</strain>
    </source>
</reference>
<dbReference type="GO" id="GO:0043165">
    <property type="term" value="P:Gram-negative-bacterium-type cell outer membrane assembly"/>
    <property type="evidence" value="ECO:0007669"/>
    <property type="project" value="InterPro"/>
</dbReference>
<comment type="caution">
    <text evidence="2">The sequence shown here is derived from an EMBL/GenBank/DDBJ whole genome shotgun (WGS) entry which is preliminary data.</text>
</comment>
<sequence length="726" mass="85196">MFIRFFLTLIFGAFSCYAVQNFELLADDVKRDNGIVTANKNVLVYSQDYLMSADRAVYDQQKEILELFGNVNLIRNKDEISRCSYAKIDLNSKDSNYETLFMMNRDMEVWMQSDESNSTSKFYEVNGAVVSSCNVQDPDWKIKFSSGKLNRESKFLHLFNPIFYVGNVPVFYLPYFGFSTDTRRRTGLLPPEFGYGKNDGFYYKQPIYIAEYDSWDLQFDPQIRTRRGTGIYGTFRFADSPYSRGSVTLGAFRDTESYRQRQIEKNSLRLPLKNKTHKGADVKYERDRLVKHLISEDLQEGLWLDAMALSDTDYINLKKRGSGGDDNPLVTSKLNYFLSSDKHYFGAYARYYTDTSKIGSPNENKDTLQEYPSFQYHKFTDSFILPNVLYSVDLHSHNYTRKIGVKATQYEFNLPVSFHLPLADDYLKFSYYHYLYATRVDYANKMYRPTGDEDKSANYIENYHKLSLYTDLAKAYESFYHSLNLGVDYVVKAYNEGDLPDRYETAEDDGNVYVYDMLRRKHQSFINPQHTRDEVSARATQYFFNEDGRKILRHTISQGYYTKENKRSNLKNIIGWYPLPNLSFYNRLEYSHVNKYFEKVQSGASYTHDKFGASLWHTMQRKNAQEKQNYLHLNGYVELPYNYRLFSGTQYDLERDYNKQWQLGVSHRRKCWNYTFVYEEELEPITVKGGAAAKKSRGVYFFINFYPMGGVHYDFSVGQTTQGGNE</sequence>
<dbReference type="PROSITE" id="PS51257">
    <property type="entry name" value="PROKAR_LIPOPROTEIN"/>
    <property type="match status" value="1"/>
</dbReference>
<dbReference type="InterPro" id="IPR050218">
    <property type="entry name" value="LptD"/>
</dbReference>
<dbReference type="InterPro" id="IPR020889">
    <property type="entry name" value="LipoPS_assembly_LptD"/>
</dbReference>
<evidence type="ECO:0000256" key="1">
    <source>
        <dbReference type="SAM" id="SignalP"/>
    </source>
</evidence>
<dbReference type="STRING" id="1073353.H740_03552"/>
<dbReference type="EMBL" id="AOTD01000093">
    <property type="protein sequence ID" value="EMG30994.1"/>
    <property type="molecule type" value="Genomic_DNA"/>
</dbReference>
<dbReference type="RefSeq" id="WP_002951359.1">
    <property type="nucleotide sequence ID" value="NZ_AOTD01000093.1"/>
</dbReference>
<protein>
    <submittedName>
        <fullName evidence="2">Protein CysQ</fullName>
    </submittedName>
</protein>
<dbReference type="HAMAP" id="MF_01411">
    <property type="entry name" value="LPS_assembly_LptD"/>
    <property type="match status" value="1"/>
</dbReference>
<dbReference type="AlphaFoldDB" id="M3I312"/>
<dbReference type="GO" id="GO:0015920">
    <property type="term" value="P:lipopolysaccharide transport"/>
    <property type="evidence" value="ECO:0007669"/>
    <property type="project" value="InterPro"/>
</dbReference>
<feature type="signal peptide" evidence="1">
    <location>
        <begin position="1"/>
        <end position="18"/>
    </location>
</feature>
<dbReference type="OrthoDB" id="9760225at2"/>
<evidence type="ECO:0000313" key="3">
    <source>
        <dbReference type="Proteomes" id="UP000011782"/>
    </source>
</evidence>
<gene>
    <name evidence="2" type="ORF">H740_03552</name>
</gene>
<organism evidence="2 3">
    <name type="scientific">Campylobacter showae CC57C</name>
    <dbReference type="NCBI Taxonomy" id="1073353"/>
    <lineage>
        <taxon>Bacteria</taxon>
        <taxon>Pseudomonadati</taxon>
        <taxon>Campylobacterota</taxon>
        <taxon>Epsilonproteobacteria</taxon>
        <taxon>Campylobacterales</taxon>
        <taxon>Campylobacteraceae</taxon>
        <taxon>Campylobacter</taxon>
    </lineage>
</organism>
<evidence type="ECO:0000313" key="2">
    <source>
        <dbReference type="EMBL" id="EMG30994.1"/>
    </source>
</evidence>
<dbReference type="Proteomes" id="UP000011782">
    <property type="component" value="Unassembled WGS sequence"/>
</dbReference>
<feature type="chain" id="PRO_5039900871" evidence="1">
    <location>
        <begin position="19"/>
        <end position="726"/>
    </location>
</feature>
<dbReference type="PANTHER" id="PTHR30189:SF1">
    <property type="entry name" value="LPS-ASSEMBLY PROTEIN LPTD"/>
    <property type="match status" value="1"/>
</dbReference>
<accession>M3I312</accession>
<name>M3I312_9BACT</name>
<keyword evidence="1" id="KW-0732">Signal</keyword>
<proteinExistence type="inferred from homology"/>